<evidence type="ECO:0000313" key="2">
    <source>
        <dbReference type="EMBL" id="RMX06660.1"/>
    </source>
</evidence>
<comment type="caution">
    <text evidence="2">The sequence shown here is derived from an EMBL/GenBank/DDBJ whole genome shotgun (WGS) entry which is preliminary data.</text>
</comment>
<evidence type="ECO:0000256" key="1">
    <source>
        <dbReference type="SAM" id="MobiDB-lite"/>
    </source>
</evidence>
<dbReference type="CDD" id="cd09736">
    <property type="entry name" value="Csy2_I-F"/>
    <property type="match status" value="1"/>
</dbReference>
<reference evidence="2 3" key="1">
    <citation type="submission" date="2018-10" db="EMBL/GenBank/DDBJ databases">
        <title>Draft genome of Cortibacter populi DSM10536.</title>
        <authorList>
            <person name="Bernier A.-M."/>
            <person name="Bernard K."/>
        </authorList>
    </citation>
    <scope>NUCLEOTIDE SEQUENCE [LARGE SCALE GENOMIC DNA]</scope>
    <source>
        <strain evidence="2 3">DSM 105136</strain>
    </source>
</reference>
<dbReference type="Pfam" id="PF09614">
    <property type="entry name" value="Cas_Csy2"/>
    <property type="match status" value="1"/>
</dbReference>
<name>A0A3M6QUG2_9BURK</name>
<gene>
    <name evidence="2" type="primary">csy2</name>
    <name evidence="2" type="ORF">D8I35_09125</name>
</gene>
<keyword evidence="3" id="KW-1185">Reference proteome</keyword>
<proteinExistence type="predicted"/>
<dbReference type="Proteomes" id="UP000278006">
    <property type="component" value="Unassembled WGS sequence"/>
</dbReference>
<dbReference type="OrthoDB" id="1550641at2"/>
<protein>
    <submittedName>
        <fullName evidence="2">Type I-F CRISPR-associated protein Csy2</fullName>
    </submittedName>
</protein>
<dbReference type="InterPro" id="IPR013398">
    <property type="entry name" value="CRISPR-assoc_prot_Csy2"/>
</dbReference>
<dbReference type="RefSeq" id="WP_122228368.1">
    <property type="nucleotide sequence ID" value="NZ_RDQO01000002.1"/>
</dbReference>
<accession>A0A3M6QUG2</accession>
<organism evidence="2 3">
    <name type="scientific">Corticibacter populi</name>
    <dbReference type="NCBI Taxonomy" id="1550736"/>
    <lineage>
        <taxon>Bacteria</taxon>
        <taxon>Pseudomonadati</taxon>
        <taxon>Pseudomonadota</taxon>
        <taxon>Betaproteobacteria</taxon>
        <taxon>Burkholderiales</taxon>
        <taxon>Comamonadaceae</taxon>
        <taxon>Corticibacter</taxon>
    </lineage>
</organism>
<feature type="compositionally biased region" description="Polar residues" evidence="1">
    <location>
        <begin position="353"/>
        <end position="366"/>
    </location>
</feature>
<feature type="region of interest" description="Disordered" evidence="1">
    <location>
        <begin position="327"/>
        <end position="366"/>
    </location>
</feature>
<evidence type="ECO:0000313" key="3">
    <source>
        <dbReference type="Proteomes" id="UP000278006"/>
    </source>
</evidence>
<dbReference type="AlphaFoldDB" id="A0A3M6QUG2"/>
<sequence length="366" mass="40422">MTQALHALTNKGLLVLPHVRVQNANAISSPLTHGFPSITAFLGLQWALERKLVDAGIDSLFFEKVGVVCHWHEEQVSDGFVKTFRLTRNPVDKDGSTAAIVEEGRIHLDISLVFQVGVAEDAAENPLGADLAVRQALAWKIRDLLSTMRIAGGSVIHHKPQPGQFITPSLILMDADAQKRAEQFRLLRRRLLPGFALVGRDDLLAQRLTQLQAQDANATTLDAWLDLARFNWRSHEKPLADGKTKIVWSHDRPKDAGWLVPIPVGYGALSELYEPGQVANARDGETPLRFVESLYSVGQWVSPHRMDNISDLLWWADSQPERGLYRARSSYVPPEPEPDAPETAHAPDDNGESESSLTNAATAASH</sequence>
<dbReference type="NCBIfam" id="TIGR02565">
    <property type="entry name" value="cas_Csy2"/>
    <property type="match status" value="1"/>
</dbReference>
<dbReference type="EMBL" id="RDQO01000002">
    <property type="protein sequence ID" value="RMX06660.1"/>
    <property type="molecule type" value="Genomic_DNA"/>
</dbReference>